<evidence type="ECO:0008006" key="4">
    <source>
        <dbReference type="Google" id="ProtNLM"/>
    </source>
</evidence>
<keyword evidence="1" id="KW-0812">Transmembrane</keyword>
<proteinExistence type="predicted"/>
<accession>A0A418MFH3</accession>
<evidence type="ECO:0000256" key="1">
    <source>
        <dbReference type="SAM" id="Phobius"/>
    </source>
</evidence>
<feature type="transmembrane region" description="Helical" evidence="1">
    <location>
        <begin position="125"/>
        <end position="146"/>
    </location>
</feature>
<protein>
    <recommendedName>
        <fullName evidence="4">DUF2306 domain-containing protein</fullName>
    </recommendedName>
</protein>
<feature type="transmembrane region" description="Helical" evidence="1">
    <location>
        <begin position="6"/>
        <end position="27"/>
    </location>
</feature>
<feature type="transmembrane region" description="Helical" evidence="1">
    <location>
        <begin position="39"/>
        <end position="59"/>
    </location>
</feature>
<keyword evidence="1" id="KW-0472">Membrane</keyword>
<keyword evidence="3" id="KW-1185">Reference proteome</keyword>
<evidence type="ECO:0000313" key="2">
    <source>
        <dbReference type="EMBL" id="RIV25544.1"/>
    </source>
</evidence>
<dbReference type="EMBL" id="QXED01000002">
    <property type="protein sequence ID" value="RIV25544.1"/>
    <property type="molecule type" value="Genomic_DNA"/>
</dbReference>
<name>A0A418MFH3_9BACT</name>
<reference evidence="2 3" key="1">
    <citation type="submission" date="2018-08" db="EMBL/GenBank/DDBJ databases">
        <title>Fibrisoma montanum sp. nov., isolated from Danxia mountain soil.</title>
        <authorList>
            <person name="Huang Y."/>
        </authorList>
    </citation>
    <scope>NUCLEOTIDE SEQUENCE [LARGE SCALE GENOMIC DNA]</scope>
    <source>
        <strain evidence="2 3">HYT19</strain>
    </source>
</reference>
<organism evidence="2 3">
    <name type="scientific">Fibrisoma montanum</name>
    <dbReference type="NCBI Taxonomy" id="2305895"/>
    <lineage>
        <taxon>Bacteria</taxon>
        <taxon>Pseudomonadati</taxon>
        <taxon>Bacteroidota</taxon>
        <taxon>Cytophagia</taxon>
        <taxon>Cytophagales</taxon>
        <taxon>Spirosomataceae</taxon>
        <taxon>Fibrisoma</taxon>
    </lineage>
</organism>
<keyword evidence="1" id="KW-1133">Transmembrane helix</keyword>
<dbReference type="AlphaFoldDB" id="A0A418MFH3"/>
<comment type="caution">
    <text evidence="2">The sequence shown here is derived from an EMBL/GenBank/DDBJ whole genome shotgun (WGS) entry which is preliminary data.</text>
</comment>
<dbReference type="Proteomes" id="UP000283523">
    <property type="component" value="Unassembled WGS sequence"/>
</dbReference>
<gene>
    <name evidence="2" type="ORF">DYU11_09620</name>
</gene>
<feature type="transmembrane region" description="Helical" evidence="1">
    <location>
        <begin position="65"/>
        <end position="86"/>
    </location>
</feature>
<evidence type="ECO:0000313" key="3">
    <source>
        <dbReference type="Proteomes" id="UP000283523"/>
    </source>
</evidence>
<feature type="transmembrane region" description="Helical" evidence="1">
    <location>
        <begin position="93"/>
        <end position="113"/>
    </location>
</feature>
<sequence length="173" mass="19394">MILHSPVSVVHVAAALTAMVSGTKVIVSTKGTRPHRLIGRIYVLSMVVVLLTAFQIYYLFGRFGIIHWGAVGSVAALLIGLVPVALRSVLPTWLRWHYIGMGTSITGLYAAFLVESTYRFFPPEWFWYVTMGCANAVFIVGAVLLYRHWPFPPDPRPMPSRTLLRGFKPQRLH</sequence>